<dbReference type="InParanoid" id="A0A1B4XFA2"/>
<keyword evidence="9" id="KW-0368">Histidine biosynthesis</keyword>
<name>A0A1B4XFA2_9GAMM</name>
<dbReference type="UniPathway" id="UPA00031">
    <property type="reaction ID" value="UER00012"/>
</dbReference>
<evidence type="ECO:0000256" key="5">
    <source>
        <dbReference type="ARBA" id="ARBA00022576"/>
    </source>
</evidence>
<evidence type="ECO:0000256" key="2">
    <source>
        <dbReference type="ARBA" id="ARBA00005011"/>
    </source>
</evidence>
<reference evidence="11 12" key="1">
    <citation type="submission" date="2015-05" db="EMBL/GenBank/DDBJ databases">
        <title>Complete genome sequence of a sulfur-oxidizing gammaproteobacterium strain HA5.</title>
        <authorList>
            <person name="Miura A."/>
            <person name="Kojima H."/>
            <person name="Fukui M."/>
        </authorList>
    </citation>
    <scope>NUCLEOTIDE SEQUENCE [LARGE SCALE GENOMIC DNA]</scope>
    <source>
        <strain evidence="11 12">HA5</strain>
    </source>
</reference>
<dbReference type="PANTHER" id="PTHR43643">
    <property type="entry name" value="HISTIDINOL-PHOSPHATE AMINOTRANSFERASE 2"/>
    <property type="match status" value="1"/>
</dbReference>
<keyword evidence="6 9" id="KW-0808">Transferase</keyword>
<dbReference type="SUPFAM" id="SSF53383">
    <property type="entry name" value="PLP-dependent transferases"/>
    <property type="match status" value="1"/>
</dbReference>
<dbReference type="InterPro" id="IPR005861">
    <property type="entry name" value="HisP_aminotrans"/>
</dbReference>
<dbReference type="CDD" id="cd00609">
    <property type="entry name" value="AAT_like"/>
    <property type="match status" value="1"/>
</dbReference>
<dbReference type="InterPro" id="IPR015421">
    <property type="entry name" value="PyrdxlP-dep_Trfase_major"/>
</dbReference>
<keyword evidence="7 9" id="KW-0663">Pyridoxal phosphate</keyword>
<dbReference type="FunCoup" id="A0A1B4XFA2">
    <property type="interactions" value="463"/>
</dbReference>
<dbReference type="Gene3D" id="3.40.640.10">
    <property type="entry name" value="Type I PLP-dependent aspartate aminotransferase-like (Major domain)"/>
    <property type="match status" value="1"/>
</dbReference>
<dbReference type="InterPro" id="IPR015424">
    <property type="entry name" value="PyrdxlP-dep_Trfase"/>
</dbReference>
<dbReference type="EC" id="2.6.1.9" evidence="9"/>
<evidence type="ECO:0000256" key="7">
    <source>
        <dbReference type="ARBA" id="ARBA00022898"/>
    </source>
</evidence>
<dbReference type="GO" id="GO:0004400">
    <property type="term" value="F:histidinol-phosphate transaminase activity"/>
    <property type="evidence" value="ECO:0007669"/>
    <property type="project" value="UniProtKB-UniRule"/>
</dbReference>
<dbReference type="PROSITE" id="PS00599">
    <property type="entry name" value="AA_TRANSFER_CLASS_2"/>
    <property type="match status" value="1"/>
</dbReference>
<sequence length="371" mass="40225">MTATVADILRLATPGVQGLSPYQPGKPIEELEREYGVTGAIKLASNENPLGPSPRALAAARAALADIHRYPDGNGFVLKSALARKHGIAPECITLGNGSNDILEFLARAFVLPENEVIFSEHAFAVYPIVTRAVDAKAVVIPAKNWGHDLAAMRAAVNARTRLVFIANPNNPTGTWLKADELEAFIGAMPAHVLVAVDEAYFEYVEEREYPNTIGWTAKYPNLVTARTFSKAYGLAGLRVGYGVSSPAVADVLNRVRQPFNVNSVALAAATAALEDTAHVARAVQTNRDGMGQLIEAFTELGLEYIPSAGNFICVDFKRPAAAMYEALLRQGVIVRPIANYGMPNHLRITVGLPEENRRFIEALRKIVRDR</sequence>
<comment type="pathway">
    <text evidence="2 9">Amino-acid biosynthesis; L-histidine biosynthesis; L-histidine from 5-phospho-alpha-D-ribose 1-diphosphate: step 7/9.</text>
</comment>
<dbReference type="InterPro" id="IPR001917">
    <property type="entry name" value="Aminotrans_II_pyridoxalP_BS"/>
</dbReference>
<keyword evidence="12" id="KW-1185">Reference proteome</keyword>
<dbReference type="InterPro" id="IPR004839">
    <property type="entry name" value="Aminotransferase_I/II_large"/>
</dbReference>
<dbReference type="HAMAP" id="MF_01023">
    <property type="entry name" value="HisC_aminotrans_2"/>
    <property type="match status" value="1"/>
</dbReference>
<dbReference type="EMBL" id="AP014879">
    <property type="protein sequence ID" value="BAV33493.1"/>
    <property type="molecule type" value="Genomic_DNA"/>
</dbReference>
<keyword evidence="9" id="KW-0028">Amino-acid biosynthesis</keyword>
<evidence type="ECO:0000313" key="11">
    <source>
        <dbReference type="EMBL" id="BAV33493.1"/>
    </source>
</evidence>
<dbReference type="Proteomes" id="UP000243180">
    <property type="component" value="Chromosome"/>
</dbReference>
<dbReference type="KEGG" id="slim:SCL_1180"/>
<comment type="similarity">
    <text evidence="3 9">Belongs to the class-II pyridoxal-phosphate-dependent aminotransferase family. Histidinol-phosphate aminotransferase subfamily.</text>
</comment>
<dbReference type="InterPro" id="IPR050106">
    <property type="entry name" value="HistidinolP_aminotransfase"/>
</dbReference>
<evidence type="ECO:0000256" key="8">
    <source>
        <dbReference type="ARBA" id="ARBA00047481"/>
    </source>
</evidence>
<evidence type="ECO:0000256" key="3">
    <source>
        <dbReference type="ARBA" id="ARBA00007970"/>
    </source>
</evidence>
<dbReference type="PANTHER" id="PTHR43643:SF3">
    <property type="entry name" value="HISTIDINOL-PHOSPHATE AMINOTRANSFERASE"/>
    <property type="match status" value="1"/>
</dbReference>
<dbReference type="GO" id="GO:0030170">
    <property type="term" value="F:pyridoxal phosphate binding"/>
    <property type="evidence" value="ECO:0007669"/>
    <property type="project" value="InterPro"/>
</dbReference>
<evidence type="ECO:0000313" key="12">
    <source>
        <dbReference type="Proteomes" id="UP000243180"/>
    </source>
</evidence>
<dbReference type="Pfam" id="PF00155">
    <property type="entry name" value="Aminotran_1_2"/>
    <property type="match status" value="1"/>
</dbReference>
<gene>
    <name evidence="9" type="primary">hisC</name>
    <name evidence="11" type="ORF">SCL_1180</name>
</gene>
<evidence type="ECO:0000256" key="4">
    <source>
        <dbReference type="ARBA" id="ARBA00011738"/>
    </source>
</evidence>
<proteinExistence type="inferred from homology"/>
<dbReference type="InterPro" id="IPR015422">
    <property type="entry name" value="PyrdxlP-dep_Trfase_small"/>
</dbReference>
<evidence type="ECO:0000256" key="9">
    <source>
        <dbReference type="HAMAP-Rule" id="MF_01023"/>
    </source>
</evidence>
<organism evidence="11 12">
    <name type="scientific">Sulfuricaulis limicola</name>
    <dbReference type="NCBI Taxonomy" id="1620215"/>
    <lineage>
        <taxon>Bacteria</taxon>
        <taxon>Pseudomonadati</taxon>
        <taxon>Pseudomonadota</taxon>
        <taxon>Gammaproteobacteria</taxon>
        <taxon>Acidiferrobacterales</taxon>
        <taxon>Acidiferrobacteraceae</taxon>
        <taxon>Sulfuricaulis</taxon>
    </lineage>
</organism>
<feature type="modified residue" description="N6-(pyridoxal phosphate)lysine" evidence="9">
    <location>
        <position position="231"/>
    </location>
</feature>
<evidence type="ECO:0000256" key="6">
    <source>
        <dbReference type="ARBA" id="ARBA00022679"/>
    </source>
</evidence>
<feature type="domain" description="Aminotransferase class I/classII large" evidence="10">
    <location>
        <begin position="40"/>
        <end position="364"/>
    </location>
</feature>
<dbReference type="AlphaFoldDB" id="A0A1B4XFA2"/>
<comment type="subunit">
    <text evidence="4 9">Homodimer.</text>
</comment>
<dbReference type="Gene3D" id="3.90.1150.10">
    <property type="entry name" value="Aspartate Aminotransferase, domain 1"/>
    <property type="match status" value="1"/>
</dbReference>
<keyword evidence="5 9" id="KW-0032">Aminotransferase</keyword>
<evidence type="ECO:0000259" key="10">
    <source>
        <dbReference type="Pfam" id="PF00155"/>
    </source>
</evidence>
<protein>
    <recommendedName>
        <fullName evidence="9">Histidinol-phosphate aminotransferase</fullName>
        <ecNumber evidence="9">2.6.1.9</ecNumber>
    </recommendedName>
    <alternativeName>
        <fullName evidence="9">Imidazole acetol-phosphate transaminase</fullName>
    </alternativeName>
</protein>
<comment type="cofactor">
    <cofactor evidence="1 9">
        <name>pyridoxal 5'-phosphate</name>
        <dbReference type="ChEBI" id="CHEBI:597326"/>
    </cofactor>
</comment>
<comment type="catalytic activity">
    <reaction evidence="8 9">
        <text>L-histidinol phosphate + 2-oxoglutarate = 3-(imidazol-4-yl)-2-oxopropyl phosphate + L-glutamate</text>
        <dbReference type="Rhea" id="RHEA:23744"/>
        <dbReference type="ChEBI" id="CHEBI:16810"/>
        <dbReference type="ChEBI" id="CHEBI:29985"/>
        <dbReference type="ChEBI" id="CHEBI:57766"/>
        <dbReference type="ChEBI" id="CHEBI:57980"/>
        <dbReference type="EC" id="2.6.1.9"/>
    </reaction>
</comment>
<dbReference type="NCBIfam" id="TIGR01141">
    <property type="entry name" value="hisC"/>
    <property type="match status" value="1"/>
</dbReference>
<dbReference type="GO" id="GO:0000105">
    <property type="term" value="P:L-histidine biosynthetic process"/>
    <property type="evidence" value="ECO:0007669"/>
    <property type="project" value="UniProtKB-UniRule"/>
</dbReference>
<evidence type="ECO:0000256" key="1">
    <source>
        <dbReference type="ARBA" id="ARBA00001933"/>
    </source>
</evidence>
<accession>A0A1B4XFA2</accession>